<protein>
    <submittedName>
        <fullName evidence="1">Uncharacterized protein</fullName>
    </submittedName>
</protein>
<sequence length="276" mass="29059">MTNPKTYFLTRGWDFPVNSITLGSIITNPMQPQLALFRPSPDKMGSPVHVTEKPLFSSADGAGSGGSGGGGKPPGLFRTFVSLFGLGNEESFQYDRKSVLAYSFRGLRASRFEPGDELMREAVAQERPAQFLRASGYSASLYMITGVKSICGAGVTTASGKGTGWRVALSVGLEESADSADGAAVGSPAVFAFQVVELKVSSDGVVTMVGVAEQSVADFQARLDREFGEAEFEVSEGLDEEDGASCRIVAPSPACVDLLTAGSARIDHTVLHSARE</sequence>
<organism evidence="1 2">
    <name type="scientific">Madurella fahalii</name>
    <dbReference type="NCBI Taxonomy" id="1157608"/>
    <lineage>
        <taxon>Eukaryota</taxon>
        <taxon>Fungi</taxon>
        <taxon>Dikarya</taxon>
        <taxon>Ascomycota</taxon>
        <taxon>Pezizomycotina</taxon>
        <taxon>Sordariomycetes</taxon>
        <taxon>Sordariomycetidae</taxon>
        <taxon>Sordariales</taxon>
        <taxon>Sordariales incertae sedis</taxon>
        <taxon>Madurella</taxon>
    </lineage>
</organism>
<dbReference type="GeneID" id="98181823"/>
<dbReference type="Proteomes" id="UP001628179">
    <property type="component" value="Unassembled WGS sequence"/>
</dbReference>
<proteinExistence type="predicted"/>
<dbReference type="EMBL" id="BAAFSV010000006">
    <property type="protein sequence ID" value="GAB1320871.1"/>
    <property type="molecule type" value="Genomic_DNA"/>
</dbReference>
<dbReference type="RefSeq" id="XP_070922601.1">
    <property type="nucleotide sequence ID" value="XM_071066500.1"/>
</dbReference>
<gene>
    <name evidence="1" type="ORF">MFIFM68171_11081</name>
</gene>
<accession>A0ABQ0GSZ2</accession>
<keyword evidence="2" id="KW-1185">Reference proteome</keyword>
<evidence type="ECO:0000313" key="2">
    <source>
        <dbReference type="Proteomes" id="UP001628179"/>
    </source>
</evidence>
<comment type="caution">
    <text evidence="1">The sequence shown here is derived from an EMBL/GenBank/DDBJ whole genome shotgun (WGS) entry which is preliminary data.</text>
</comment>
<name>A0ABQ0GSZ2_9PEZI</name>
<reference evidence="1 2" key="1">
    <citation type="submission" date="2024-09" db="EMBL/GenBank/DDBJ databases">
        <title>Itraconazole resistance in Madurella fahalii resulting from another homologue of gene encoding cytochrome P450 14-alpha sterol demethylase (CYP51).</title>
        <authorList>
            <person name="Yoshioka I."/>
            <person name="Fahal A.H."/>
            <person name="Kaneko S."/>
            <person name="Yaguchi T."/>
        </authorList>
    </citation>
    <scope>NUCLEOTIDE SEQUENCE [LARGE SCALE GENOMIC DNA]</scope>
    <source>
        <strain evidence="1 2">IFM 68171</strain>
    </source>
</reference>
<evidence type="ECO:0000313" key="1">
    <source>
        <dbReference type="EMBL" id="GAB1320871.1"/>
    </source>
</evidence>